<protein>
    <submittedName>
        <fullName evidence="2">Endonuclease-reverse transcriptase HmRTE-e01</fullName>
    </submittedName>
</protein>
<evidence type="ECO:0000313" key="1">
    <source>
        <dbReference type="Proteomes" id="UP000025227"/>
    </source>
</evidence>
<accession>A0A7I4Z607</accession>
<evidence type="ECO:0000313" key="2">
    <source>
        <dbReference type="WBParaSite" id="HCON_00187600-00001"/>
    </source>
</evidence>
<name>A0A7I4Z607_HAECO</name>
<organism evidence="1 2">
    <name type="scientific">Haemonchus contortus</name>
    <name type="common">Barber pole worm</name>
    <dbReference type="NCBI Taxonomy" id="6289"/>
    <lineage>
        <taxon>Eukaryota</taxon>
        <taxon>Metazoa</taxon>
        <taxon>Ecdysozoa</taxon>
        <taxon>Nematoda</taxon>
        <taxon>Chromadorea</taxon>
        <taxon>Rhabditida</taxon>
        <taxon>Rhabditina</taxon>
        <taxon>Rhabditomorpha</taxon>
        <taxon>Strongyloidea</taxon>
        <taxon>Trichostrongylidae</taxon>
        <taxon>Haemonchus</taxon>
    </lineage>
</organism>
<dbReference type="AlphaFoldDB" id="A0A7I4Z607"/>
<proteinExistence type="predicted"/>
<reference evidence="2" key="1">
    <citation type="submission" date="2020-12" db="UniProtKB">
        <authorList>
            <consortium name="WormBaseParasite"/>
        </authorList>
    </citation>
    <scope>IDENTIFICATION</scope>
    <source>
        <strain evidence="2">MHco3</strain>
    </source>
</reference>
<dbReference type="OrthoDB" id="6757013at2759"/>
<dbReference type="Proteomes" id="UP000025227">
    <property type="component" value="Unplaced"/>
</dbReference>
<dbReference type="WBParaSite" id="HCON_00187600-00001">
    <property type="protein sequence ID" value="HCON_00187600-00001"/>
    <property type="gene ID" value="HCON_00187600"/>
</dbReference>
<keyword evidence="1" id="KW-1185">Reference proteome</keyword>
<sequence length="136" mass="15923">MMNDLAPELCRRKRAAWGAFRNFEGVVKKKKNIRLRAHLFDTAVPPALTATQRALDRTMLGISLYTQVQKGIRSSELRQRTMIRDAFDYAKKSKIRWTGHVMQYSDDRWTRAVTGWISRGIRRTPRRRQRDGQTSS</sequence>